<dbReference type="GO" id="GO:0004674">
    <property type="term" value="F:protein serine/threonine kinase activity"/>
    <property type="evidence" value="ECO:0007669"/>
    <property type="project" value="UniProtKB-KW"/>
</dbReference>
<evidence type="ECO:0000256" key="4">
    <source>
        <dbReference type="ARBA" id="ARBA00012513"/>
    </source>
</evidence>
<dbReference type="InterPro" id="IPR008266">
    <property type="entry name" value="Tyr_kinase_AS"/>
</dbReference>
<sequence length="1304" mass="142181">MVAKIVVHGPWSGPGEQETAVYLRDHLDDGWTLVCGRQLVAGSGTRDSDFILVGPNSVIVVEEKSWRVDLIGTEERWYERRTGLERGNPINQAVGVARILAGSLTRFNKPLASALRHAAPPGQKQLHLVHPLVVLSSPEVTFQIEDPRAASHVVRLAGCEQRLLEIDRAVGARFDLAPFRAAVLSAVTGLRPRPQTPTTLGAYTIIGNIEPTPRGRRYVGRHSAGAVRVLLTYERQGLTEAELKASDQLILREFDALQRLAHLRRVFAVDPYFGVNDDQMWVAPMHPPGPRQETLRRRIRAGRQPSAATFAAVAADAFAGLADIHDEGITHRALHPSRVWVTPETNGVMFSDFLIAKIADARTVHDADEVDHDGGPYRAPECRRTAHLAINPSDVYSLALCLLDWWELRQADPPREPQAPPSLPDRVRDVLDACFASAPQDRPSAREVADRLGAHLAEERKRAVRLAPGVRVGKYELVRQLGDGATATTWLMIDRAFDVQHTLKIMKSAELMDNLRGEFTLLHKLKHDRIVRIHDYLLEPPGPALISEYVEGRTVGQLAERLRGNPAAARRILADILDALEYAHGHGVLHRDLSPGNIIVDEDDRATLIDFGVASRADTDAHSMVGTLPYLAPEIVADGAWSPAADLYSLAVLVFEALVGRPPYAVDGQQRNKFQLVPPTPQEATEAGVGGTRFLEVLARASDPDPANRFPSAAELRDAIDVVFAPPPPPPDPPVVDPIVVMRPDPAPRPKPPANPVPRGLVVNPAVDEIRQLFRNSRLGNRGNRGLDSEFADQTYIETRLDERLAPRIIDGRPTLVVFSGNPGDGKTAFLERLGVALRERGAHVLESDAAGWRMALDGHEFASVYDASESHEGVSADELLRRALDPLNETSRAGRYTALIAANDGRLLDFLDHEAHRYPQIAAVLGDGVAGPGTDTAGVLRIDLKGRSMASAGQATGSLTVRMLNGLLTDDLWAPCGSCAVEQRCPIRANARGLGDERAQDRLHRLVLTSHLRRGRRPTIRDLRSALAYLVTVDLGCAEIHAEFGDGLGNPARPERHFSMAAFDAAAGHDRLLDEWRALDPAAVPAPQVERSLAPGTRSAAEVVRAKRLRYFTATDAELAAVDHLGPYRHLDEFRALLAGTHSANGAAPDGVADAMVPRLLRGLSRCVGPVGYDGDGVAVSVGEPTENGGEVVKVLPLDEFEVVVEPVDDRFVETAPDVVMLRHRSGQVDLPVDVDLFELLMRANAGFLPTNPEVAPLREELGLFRAGLTLQPASRVIIIEPNGRRNIINVTGTTIELLRDAR</sequence>
<dbReference type="PROSITE" id="PS50965">
    <property type="entry name" value="NERD"/>
    <property type="match status" value="1"/>
</dbReference>
<keyword evidence="8 13" id="KW-0418">Kinase</keyword>
<evidence type="ECO:0000313" key="13">
    <source>
        <dbReference type="EMBL" id="CUU58046.1"/>
    </source>
</evidence>
<dbReference type="SUPFAM" id="SSF56112">
    <property type="entry name" value="Protein kinase-like (PK-like)"/>
    <property type="match status" value="2"/>
</dbReference>
<dbReference type="Pfam" id="PF08378">
    <property type="entry name" value="NERD"/>
    <property type="match status" value="1"/>
</dbReference>
<evidence type="ECO:0000256" key="9">
    <source>
        <dbReference type="ARBA" id="ARBA00022840"/>
    </source>
</evidence>
<comment type="similarity">
    <text evidence="3">Belongs to the protein kinase superfamily. NEK Ser/Thr protein kinase family. NIMA subfamily.</text>
</comment>
<reference evidence="14" key="1">
    <citation type="submission" date="2015-11" db="EMBL/GenBank/DDBJ databases">
        <authorList>
            <person name="Varghese N."/>
        </authorList>
    </citation>
    <scope>NUCLEOTIDE SEQUENCE [LARGE SCALE GENOMIC DNA]</scope>
    <source>
        <strain evidence="14">DSM 45899</strain>
    </source>
</reference>
<evidence type="ECO:0000256" key="10">
    <source>
        <dbReference type="ARBA" id="ARBA00023212"/>
    </source>
</evidence>
<dbReference type="GO" id="GO:0000922">
    <property type="term" value="C:spindle pole"/>
    <property type="evidence" value="ECO:0007669"/>
    <property type="project" value="UniProtKB-SubCell"/>
</dbReference>
<dbReference type="PANTHER" id="PTHR43289">
    <property type="entry name" value="MITOGEN-ACTIVATED PROTEIN KINASE KINASE KINASE 20-RELATED"/>
    <property type="match status" value="1"/>
</dbReference>
<feature type="domain" description="NERD" evidence="12">
    <location>
        <begin position="11"/>
        <end position="123"/>
    </location>
</feature>
<evidence type="ECO:0000259" key="11">
    <source>
        <dbReference type="PROSITE" id="PS50011"/>
    </source>
</evidence>
<evidence type="ECO:0000259" key="12">
    <source>
        <dbReference type="PROSITE" id="PS50965"/>
    </source>
</evidence>
<keyword evidence="5 13" id="KW-0723">Serine/threonine-protein kinase</keyword>
<feature type="domain" description="Protein kinase" evidence="11">
    <location>
        <begin position="475"/>
        <end position="724"/>
    </location>
</feature>
<dbReference type="Gene3D" id="3.30.200.20">
    <property type="entry name" value="Phosphorylase Kinase, domain 1"/>
    <property type="match status" value="1"/>
</dbReference>
<dbReference type="InterPro" id="IPR011009">
    <property type="entry name" value="Kinase-like_dom_sf"/>
</dbReference>
<dbReference type="Gene3D" id="1.10.510.10">
    <property type="entry name" value="Transferase(Phosphotransferase) domain 1"/>
    <property type="match status" value="2"/>
</dbReference>
<keyword evidence="7" id="KW-0547">Nucleotide-binding</keyword>
<dbReference type="PANTHER" id="PTHR43289:SF6">
    <property type="entry name" value="SERINE_THREONINE-PROTEIN KINASE NEKL-3"/>
    <property type="match status" value="1"/>
</dbReference>
<keyword evidence="14" id="KW-1185">Reference proteome</keyword>
<dbReference type="GO" id="GO:0005524">
    <property type="term" value="F:ATP binding"/>
    <property type="evidence" value="ECO:0007669"/>
    <property type="project" value="UniProtKB-KW"/>
</dbReference>
<protein>
    <recommendedName>
        <fullName evidence="4">non-specific serine/threonine protein kinase</fullName>
        <ecNumber evidence="4">2.7.11.1</ecNumber>
    </recommendedName>
</protein>
<keyword evidence="6" id="KW-0808">Transferase</keyword>
<evidence type="ECO:0000256" key="6">
    <source>
        <dbReference type="ARBA" id="ARBA00022679"/>
    </source>
</evidence>
<comment type="subcellular location">
    <subcellularLocation>
        <location evidence="1">Cytoplasm</location>
        <location evidence="1">Cytoskeleton</location>
        <location evidence="1">Microtubule organizing center</location>
        <location evidence="1">Centrosome</location>
    </subcellularLocation>
    <subcellularLocation>
        <location evidence="2">Cytoplasm</location>
        <location evidence="2">Cytoskeleton</location>
        <location evidence="2">Spindle pole</location>
    </subcellularLocation>
</comment>
<dbReference type="PROSITE" id="PS00109">
    <property type="entry name" value="PROTEIN_KINASE_TYR"/>
    <property type="match status" value="1"/>
</dbReference>
<evidence type="ECO:0000256" key="7">
    <source>
        <dbReference type="ARBA" id="ARBA00022741"/>
    </source>
</evidence>
<evidence type="ECO:0000256" key="8">
    <source>
        <dbReference type="ARBA" id="ARBA00022777"/>
    </source>
</evidence>
<dbReference type="GO" id="GO:0005813">
    <property type="term" value="C:centrosome"/>
    <property type="evidence" value="ECO:0007669"/>
    <property type="project" value="UniProtKB-SubCell"/>
</dbReference>
<evidence type="ECO:0000256" key="5">
    <source>
        <dbReference type="ARBA" id="ARBA00022527"/>
    </source>
</evidence>
<dbReference type="Pfam" id="PF07714">
    <property type="entry name" value="PK_Tyr_Ser-Thr"/>
    <property type="match status" value="1"/>
</dbReference>
<keyword evidence="10" id="KW-0963">Cytoplasm</keyword>
<name>A0A0S4QSI8_9ACTN</name>
<dbReference type="Pfam" id="PF00069">
    <property type="entry name" value="Pkinase"/>
    <property type="match status" value="1"/>
</dbReference>
<dbReference type="InterPro" id="IPR001245">
    <property type="entry name" value="Ser-Thr/Tyr_kinase_cat_dom"/>
</dbReference>
<evidence type="ECO:0000256" key="2">
    <source>
        <dbReference type="ARBA" id="ARBA00004647"/>
    </source>
</evidence>
<evidence type="ECO:0000256" key="3">
    <source>
        <dbReference type="ARBA" id="ARBA00010886"/>
    </source>
</evidence>
<evidence type="ECO:0000256" key="1">
    <source>
        <dbReference type="ARBA" id="ARBA00004300"/>
    </source>
</evidence>
<dbReference type="PROSITE" id="PS50011">
    <property type="entry name" value="PROTEIN_KINASE_DOM"/>
    <property type="match status" value="2"/>
</dbReference>
<keyword evidence="9" id="KW-0067">ATP-binding</keyword>
<keyword evidence="10" id="KW-0206">Cytoskeleton</keyword>
<accession>A0A0S4QSI8</accession>
<feature type="domain" description="Protein kinase" evidence="11">
    <location>
        <begin position="203"/>
        <end position="458"/>
    </location>
</feature>
<evidence type="ECO:0000313" key="14">
    <source>
        <dbReference type="Proteomes" id="UP000198802"/>
    </source>
</evidence>
<dbReference type="EC" id="2.7.11.1" evidence="4"/>
<dbReference type="Proteomes" id="UP000198802">
    <property type="component" value="Unassembled WGS sequence"/>
</dbReference>
<dbReference type="CDD" id="cd14014">
    <property type="entry name" value="STKc_PknB_like"/>
    <property type="match status" value="1"/>
</dbReference>
<gene>
    <name evidence="13" type="ORF">Ga0074812_11676</name>
</gene>
<dbReference type="RefSeq" id="WP_091280474.1">
    <property type="nucleotide sequence ID" value="NZ_FAOZ01000016.1"/>
</dbReference>
<organism evidence="13 14">
    <name type="scientific">Parafrankia irregularis</name>
    <dbReference type="NCBI Taxonomy" id="795642"/>
    <lineage>
        <taxon>Bacteria</taxon>
        <taxon>Bacillati</taxon>
        <taxon>Actinomycetota</taxon>
        <taxon>Actinomycetes</taxon>
        <taxon>Frankiales</taxon>
        <taxon>Frankiaceae</taxon>
        <taxon>Parafrankia</taxon>
    </lineage>
</organism>
<dbReference type="EMBL" id="FAOZ01000016">
    <property type="protein sequence ID" value="CUU58046.1"/>
    <property type="molecule type" value="Genomic_DNA"/>
</dbReference>
<proteinExistence type="inferred from homology"/>
<dbReference type="InterPro" id="IPR000719">
    <property type="entry name" value="Prot_kinase_dom"/>
</dbReference>
<dbReference type="InterPro" id="IPR011528">
    <property type="entry name" value="NERD"/>
</dbReference>